<name>A0A7W4NL01_9PROT</name>
<evidence type="ECO:0000313" key="3">
    <source>
        <dbReference type="Proteomes" id="UP000589085"/>
    </source>
</evidence>
<organism evidence="2 3">
    <name type="scientific">Gluconacetobacter sacchari</name>
    <dbReference type="NCBI Taxonomy" id="92759"/>
    <lineage>
        <taxon>Bacteria</taxon>
        <taxon>Pseudomonadati</taxon>
        <taxon>Pseudomonadota</taxon>
        <taxon>Alphaproteobacteria</taxon>
        <taxon>Acetobacterales</taxon>
        <taxon>Acetobacteraceae</taxon>
        <taxon>Gluconacetobacter</taxon>
    </lineage>
</organism>
<sequence length="222" mass="23804">MMMTNTMRARVRERALACAMQLRTGATCAPADAAAQIVAAARIFAEYLSGGTLPVDDLDRICVQVEDFLAREPGPVSPRNGCFEDLGINETDEPLSGEREFRVSGRVEGHDESSPGCVNDSRMDDDDGAVSAPSSPPEFRDCATFAPERLSAEFLNTQISKGPLTAFLAFASMLTTENSFQQAEFALRCAIDGRVRIALMQAGAIPLQPELVVTSSPDGDPV</sequence>
<accession>A0A7W4NL01</accession>
<dbReference type="RefSeq" id="WP_182996556.1">
    <property type="nucleotide sequence ID" value="NZ_JABEQJ010000005.1"/>
</dbReference>
<feature type="compositionally biased region" description="Basic and acidic residues" evidence="1">
    <location>
        <begin position="103"/>
        <end position="113"/>
    </location>
</feature>
<gene>
    <name evidence="2" type="ORF">HLH48_05870</name>
</gene>
<reference evidence="2 3" key="1">
    <citation type="submission" date="2020-04" db="EMBL/GenBank/DDBJ databases">
        <title>Description of novel Gluconacetobacter.</title>
        <authorList>
            <person name="Sombolestani A."/>
        </authorList>
    </citation>
    <scope>NUCLEOTIDE SEQUENCE [LARGE SCALE GENOMIC DNA]</scope>
    <source>
        <strain evidence="2 3">LMG 19747</strain>
    </source>
</reference>
<dbReference type="AlphaFoldDB" id="A0A7W4NL01"/>
<proteinExistence type="predicted"/>
<dbReference type="Proteomes" id="UP000589085">
    <property type="component" value="Unassembled WGS sequence"/>
</dbReference>
<feature type="region of interest" description="Disordered" evidence="1">
    <location>
        <begin position="103"/>
        <end position="138"/>
    </location>
</feature>
<dbReference type="EMBL" id="JABEQJ010000005">
    <property type="protein sequence ID" value="MBB2159704.1"/>
    <property type="molecule type" value="Genomic_DNA"/>
</dbReference>
<evidence type="ECO:0000256" key="1">
    <source>
        <dbReference type="SAM" id="MobiDB-lite"/>
    </source>
</evidence>
<evidence type="ECO:0000313" key="2">
    <source>
        <dbReference type="EMBL" id="MBB2159704.1"/>
    </source>
</evidence>
<comment type="caution">
    <text evidence="2">The sequence shown here is derived from an EMBL/GenBank/DDBJ whole genome shotgun (WGS) entry which is preliminary data.</text>
</comment>
<protein>
    <submittedName>
        <fullName evidence="2">Uncharacterized protein</fullName>
    </submittedName>
</protein>